<dbReference type="AlphaFoldDB" id="A0A0K0H8E1"/>
<dbReference type="Proteomes" id="UP000000289">
    <property type="component" value="Chromosome"/>
</dbReference>
<dbReference type="KEGG" id="sbg:SBG_0556"/>
<evidence type="ECO:0000313" key="1">
    <source>
        <dbReference type="EMBL" id="CCC29650.1"/>
    </source>
</evidence>
<sequence length="76" mass="8527">MLFSTRKQNHNKGVNCEKNIVVIYPEDNVITAGETTSMFIGMAKQLNVDRISLMRGIRESADKNLQTLWAGLQSVT</sequence>
<dbReference type="EMBL" id="FR877557">
    <property type="protein sequence ID" value="CCC29650.1"/>
    <property type="molecule type" value="Genomic_DNA"/>
</dbReference>
<protein>
    <submittedName>
        <fullName evidence="1">Uncharacterized protein</fullName>
    </submittedName>
</protein>
<accession>A0A0K0H8E1</accession>
<organism evidence="1 2">
    <name type="scientific">Salmonella bongori (strain ATCC 43975 / DSM 13772 / NCTC 12419)</name>
    <dbReference type="NCBI Taxonomy" id="218493"/>
    <lineage>
        <taxon>Bacteria</taxon>
        <taxon>Pseudomonadati</taxon>
        <taxon>Pseudomonadota</taxon>
        <taxon>Gammaproteobacteria</taxon>
        <taxon>Enterobacterales</taxon>
        <taxon>Enterobacteriaceae</taxon>
        <taxon>Salmonella</taxon>
    </lineage>
</organism>
<reference evidence="1 2" key="1">
    <citation type="journal article" date="2011" name="PLoS Pathog.">
        <title>Salmonella bongori provides insights into the evolution of the Salmonellae.</title>
        <authorList>
            <person name="Fookes M."/>
            <person name="Schroeder G.N."/>
            <person name="Langridge G.C."/>
            <person name="Blondel C.J."/>
            <person name="Mammina C."/>
            <person name="Connor T.R."/>
            <person name="Seth-Smith H."/>
            <person name="Vernikos G.S."/>
            <person name="Robinson K.S."/>
            <person name="Sanders M."/>
            <person name="Petty N.K."/>
            <person name="Kingsley R.A."/>
            <person name="Baumler A.J."/>
            <person name="Nuccio S.P."/>
            <person name="Contreras I."/>
            <person name="Santiviago C.A."/>
            <person name="Maskell D."/>
            <person name="Barrow P."/>
            <person name="Humphrey T."/>
            <person name="Nastasi A."/>
            <person name="Roberts M."/>
            <person name="Frankel G."/>
            <person name="Parkhill J."/>
            <person name="Dougan G."/>
            <person name="Thomson N.R."/>
        </authorList>
    </citation>
    <scope>NUCLEOTIDE SEQUENCE [LARGE SCALE GENOMIC DNA]</scope>
    <source>
        <strain evidence="2">ATCC 43975 / DSM 13772 / NCTC 12419</strain>
    </source>
</reference>
<evidence type="ECO:0000313" key="2">
    <source>
        <dbReference type="Proteomes" id="UP000000289"/>
    </source>
</evidence>
<gene>
    <name evidence="1" type="ordered locus">SBG_0556</name>
</gene>
<proteinExistence type="predicted"/>
<name>A0A0K0H8E1_SALBC</name>
<dbReference type="eggNOG" id="ENOG5031T77">
    <property type="taxonomic scope" value="Bacteria"/>
</dbReference>